<evidence type="ECO:0000313" key="2">
    <source>
        <dbReference type="Proteomes" id="UP000572051"/>
    </source>
</evidence>
<evidence type="ECO:0000313" key="1">
    <source>
        <dbReference type="EMBL" id="NYJ38054.1"/>
    </source>
</evidence>
<protein>
    <submittedName>
        <fullName evidence="1">Uncharacterized protein</fullName>
    </submittedName>
</protein>
<organism evidence="1 2">
    <name type="scientific">Nocardiopsis aegyptia</name>
    <dbReference type="NCBI Taxonomy" id="220378"/>
    <lineage>
        <taxon>Bacteria</taxon>
        <taxon>Bacillati</taxon>
        <taxon>Actinomycetota</taxon>
        <taxon>Actinomycetes</taxon>
        <taxon>Streptosporangiales</taxon>
        <taxon>Nocardiopsidaceae</taxon>
        <taxon>Nocardiopsis</taxon>
    </lineage>
</organism>
<sequence>MHTAGGPVALARDPDAVRALVRLMRRSLAALAPPVPRGLAALHTLPEGLLVAALRRFLRSPTAVHSGLSNTAPAEVAELARLAEQLGARTRAR</sequence>
<dbReference type="RefSeq" id="WP_246406472.1">
    <property type="nucleotide sequence ID" value="NZ_JACCFS010000001.1"/>
</dbReference>
<accession>A0A7Z0ETL4</accession>
<dbReference type="Proteomes" id="UP000572051">
    <property type="component" value="Unassembled WGS sequence"/>
</dbReference>
<proteinExistence type="predicted"/>
<name>A0A7Z0ETL4_9ACTN</name>
<dbReference type="EMBL" id="JACCFS010000001">
    <property type="protein sequence ID" value="NYJ38054.1"/>
    <property type="molecule type" value="Genomic_DNA"/>
</dbReference>
<reference evidence="1 2" key="1">
    <citation type="submission" date="2020-07" db="EMBL/GenBank/DDBJ databases">
        <title>Sequencing the genomes of 1000 actinobacteria strains.</title>
        <authorList>
            <person name="Klenk H.-P."/>
        </authorList>
    </citation>
    <scope>NUCLEOTIDE SEQUENCE [LARGE SCALE GENOMIC DNA]</scope>
    <source>
        <strain evidence="1 2">DSM 44442</strain>
    </source>
</reference>
<comment type="caution">
    <text evidence="1">The sequence shown here is derived from an EMBL/GenBank/DDBJ whole genome shotgun (WGS) entry which is preliminary data.</text>
</comment>
<dbReference type="AlphaFoldDB" id="A0A7Z0ETL4"/>
<keyword evidence="2" id="KW-1185">Reference proteome</keyword>
<gene>
    <name evidence="1" type="ORF">HNR10_005935</name>
</gene>